<dbReference type="AlphaFoldDB" id="A0A450X0P9"/>
<evidence type="ECO:0000313" key="1">
    <source>
        <dbReference type="EMBL" id="VFK22882.1"/>
    </source>
</evidence>
<dbReference type="EMBL" id="CAADFN010000130">
    <property type="protein sequence ID" value="VFK22882.1"/>
    <property type="molecule type" value="Genomic_DNA"/>
</dbReference>
<sequence length="73" mass="8400">MNAKIRRKLPTNFSEEPNFSIVLSKIFRVTDYRGGVCFFWRTARGDFAFRHILSVEGLSIESDCLKASRLGDQ</sequence>
<name>A0A450X0P9_9GAMM</name>
<protein>
    <submittedName>
        <fullName evidence="1">Uncharacterized protein</fullName>
    </submittedName>
</protein>
<organism evidence="1">
    <name type="scientific">Candidatus Kentrum sp. LFY</name>
    <dbReference type="NCBI Taxonomy" id="2126342"/>
    <lineage>
        <taxon>Bacteria</taxon>
        <taxon>Pseudomonadati</taxon>
        <taxon>Pseudomonadota</taxon>
        <taxon>Gammaproteobacteria</taxon>
        <taxon>Candidatus Kentrum</taxon>
    </lineage>
</organism>
<gene>
    <name evidence="1" type="ORF">BECKLFY1418C_GA0070996_11301</name>
</gene>
<accession>A0A450X0P9</accession>
<proteinExistence type="predicted"/>
<reference evidence="1" key="1">
    <citation type="submission" date="2019-02" db="EMBL/GenBank/DDBJ databases">
        <authorList>
            <person name="Gruber-Vodicka R. H."/>
            <person name="Seah K. B. B."/>
        </authorList>
    </citation>
    <scope>NUCLEOTIDE SEQUENCE</scope>
    <source>
        <strain evidence="1">BECK_BY7</strain>
    </source>
</reference>